<dbReference type="GO" id="GO:0008726">
    <property type="term" value="F:alkanesulfonate monooxygenase activity"/>
    <property type="evidence" value="ECO:0007669"/>
    <property type="project" value="TreeGrafter"/>
</dbReference>
<keyword evidence="1" id="KW-0285">Flavoprotein</keyword>
<dbReference type="OrthoDB" id="4074025at2"/>
<keyword evidence="3" id="KW-0560">Oxidoreductase</keyword>
<dbReference type="Pfam" id="PF00296">
    <property type="entry name" value="Bac_luciferase"/>
    <property type="match status" value="1"/>
</dbReference>
<dbReference type="GO" id="GO:0046306">
    <property type="term" value="P:alkanesulfonate catabolic process"/>
    <property type="evidence" value="ECO:0007669"/>
    <property type="project" value="TreeGrafter"/>
</dbReference>
<dbReference type="RefSeq" id="WP_003102701.1">
    <property type="nucleotide sequence ID" value="NZ_AOUO01000443.1"/>
</dbReference>
<dbReference type="Gene3D" id="3.20.20.30">
    <property type="entry name" value="Luciferase-like domain"/>
    <property type="match status" value="1"/>
</dbReference>
<dbReference type="InterPro" id="IPR050172">
    <property type="entry name" value="SsuD_RutA_monooxygenase"/>
</dbReference>
<gene>
    <name evidence="6" type="ORF">H480_28456</name>
</gene>
<dbReference type="PATRIC" id="fig|1292037.4.peg.5367"/>
<name>R1HNK8_9PSEU</name>
<evidence type="ECO:0000256" key="4">
    <source>
        <dbReference type="ARBA" id="ARBA00023033"/>
    </source>
</evidence>
<accession>R1HNK8</accession>
<reference evidence="6 7" key="1">
    <citation type="submission" date="2013-02" db="EMBL/GenBank/DDBJ databases">
        <title>Draft genome sequence of Amycolatopsis vancoresmycina strain DSM 44592T.</title>
        <authorList>
            <person name="Kumar S."/>
            <person name="Kaur N."/>
            <person name="Kaur C."/>
            <person name="Raghava G.P.S."/>
            <person name="Mayilraj S."/>
        </authorList>
    </citation>
    <scope>NUCLEOTIDE SEQUENCE [LARGE SCALE GENOMIC DNA]</scope>
    <source>
        <strain evidence="6 7">DSM 44592</strain>
    </source>
</reference>
<comment type="caution">
    <text evidence="6">The sequence shown here is derived from an EMBL/GenBank/DDBJ whole genome shotgun (WGS) entry which is preliminary data.</text>
</comment>
<evidence type="ECO:0000256" key="1">
    <source>
        <dbReference type="ARBA" id="ARBA00022630"/>
    </source>
</evidence>
<evidence type="ECO:0000259" key="5">
    <source>
        <dbReference type="Pfam" id="PF00296"/>
    </source>
</evidence>
<organism evidence="6 7">
    <name type="scientific">Amycolatopsis vancoresmycina DSM 44592</name>
    <dbReference type="NCBI Taxonomy" id="1292037"/>
    <lineage>
        <taxon>Bacteria</taxon>
        <taxon>Bacillati</taxon>
        <taxon>Actinomycetota</taxon>
        <taxon>Actinomycetes</taxon>
        <taxon>Pseudonocardiales</taxon>
        <taxon>Pseudonocardiaceae</taxon>
        <taxon>Amycolatopsis</taxon>
    </lineage>
</organism>
<dbReference type="InterPro" id="IPR019921">
    <property type="entry name" value="Lucif-like_OxRdtase_Rv2161c"/>
</dbReference>
<evidence type="ECO:0000256" key="2">
    <source>
        <dbReference type="ARBA" id="ARBA00022643"/>
    </source>
</evidence>
<dbReference type="InterPro" id="IPR036661">
    <property type="entry name" value="Luciferase-like_sf"/>
</dbReference>
<keyword evidence="2" id="KW-0288">FMN</keyword>
<evidence type="ECO:0000256" key="3">
    <source>
        <dbReference type="ARBA" id="ARBA00023002"/>
    </source>
</evidence>
<keyword evidence="7" id="KW-1185">Reference proteome</keyword>
<dbReference type="NCBIfam" id="TIGR03619">
    <property type="entry name" value="F420_Rv2161c"/>
    <property type="match status" value="1"/>
</dbReference>
<evidence type="ECO:0000313" key="7">
    <source>
        <dbReference type="Proteomes" id="UP000014139"/>
    </source>
</evidence>
<dbReference type="eggNOG" id="COG2141">
    <property type="taxonomic scope" value="Bacteria"/>
</dbReference>
<proteinExistence type="predicted"/>
<dbReference type="SUPFAM" id="SSF51679">
    <property type="entry name" value="Bacterial luciferase-like"/>
    <property type="match status" value="1"/>
</dbReference>
<dbReference type="EMBL" id="AOUO01000443">
    <property type="protein sequence ID" value="EOD65115.1"/>
    <property type="molecule type" value="Genomic_DNA"/>
</dbReference>
<dbReference type="InterPro" id="IPR011251">
    <property type="entry name" value="Luciferase-like_dom"/>
</dbReference>
<keyword evidence="4" id="KW-0503">Monooxygenase</keyword>
<dbReference type="AlphaFoldDB" id="R1HNK8"/>
<protein>
    <submittedName>
        <fullName evidence="6">Putative F420-dependent oxidoreductase family protein</fullName>
    </submittedName>
</protein>
<sequence length="262" mass="27869">MDLEVVLPNEEPDLDPARPAELARLAEDLGYRAAWLPDHVLPPGPFGEVFGGVYEPLVTLAHIAARTSRIRLGTSVLIVPLREPFTLAKQVATLDRLSGHRFGLGVGVGWNEPEFTEVGADFGARGRRTDETLDLLAELLRTGRGPRGGYVEPRTAGPVPVTVGGNSAAALRRAARIGAGWTSAGLSPAEVGERAGRLRAMTNGRETRVTARMEWDGTDLETAVARFRAYILAGADAVAVHFGPAEAFAQRMTAFAEAVAGP</sequence>
<dbReference type="PANTHER" id="PTHR42847">
    <property type="entry name" value="ALKANESULFONATE MONOOXYGENASE"/>
    <property type="match status" value="1"/>
</dbReference>
<feature type="domain" description="Luciferase-like" evidence="5">
    <location>
        <begin position="15"/>
        <end position="235"/>
    </location>
</feature>
<dbReference type="PANTHER" id="PTHR42847:SF4">
    <property type="entry name" value="ALKANESULFONATE MONOOXYGENASE-RELATED"/>
    <property type="match status" value="1"/>
</dbReference>
<evidence type="ECO:0000313" key="6">
    <source>
        <dbReference type="EMBL" id="EOD65115.1"/>
    </source>
</evidence>
<dbReference type="Proteomes" id="UP000014139">
    <property type="component" value="Unassembled WGS sequence"/>
</dbReference>